<dbReference type="Proteomes" id="UP000694523">
    <property type="component" value="Unplaced"/>
</dbReference>
<dbReference type="InterPro" id="IPR018797">
    <property type="entry name" value="FAM98"/>
</dbReference>
<protein>
    <recommendedName>
        <fullName evidence="5">Protein FAM98B</fullName>
    </recommendedName>
</protein>
<dbReference type="PANTHER" id="PTHR31353">
    <property type="entry name" value="FAM98"/>
    <property type="match status" value="1"/>
</dbReference>
<evidence type="ECO:0000256" key="2">
    <source>
        <dbReference type="SAM" id="MobiDB-lite"/>
    </source>
</evidence>
<feature type="region of interest" description="Disordered" evidence="2">
    <location>
        <begin position="274"/>
        <end position="324"/>
    </location>
</feature>
<feature type="compositionally biased region" description="Basic and acidic residues" evidence="2">
    <location>
        <begin position="274"/>
        <end position="287"/>
    </location>
</feature>
<accession>A0A8C6T3K3</accession>
<organism evidence="3 4">
    <name type="scientific">Neogobius melanostomus</name>
    <name type="common">round goby</name>
    <dbReference type="NCBI Taxonomy" id="47308"/>
    <lineage>
        <taxon>Eukaryota</taxon>
        <taxon>Metazoa</taxon>
        <taxon>Chordata</taxon>
        <taxon>Craniata</taxon>
        <taxon>Vertebrata</taxon>
        <taxon>Euteleostomi</taxon>
        <taxon>Actinopterygii</taxon>
        <taxon>Neopterygii</taxon>
        <taxon>Teleostei</taxon>
        <taxon>Neoteleostei</taxon>
        <taxon>Acanthomorphata</taxon>
        <taxon>Gobiaria</taxon>
        <taxon>Gobiiformes</taxon>
        <taxon>Gobioidei</taxon>
        <taxon>Gobiidae</taxon>
        <taxon>Benthophilinae</taxon>
        <taxon>Neogobiini</taxon>
        <taxon>Neogobius</taxon>
    </lineage>
</organism>
<dbReference type="Pfam" id="PF10239">
    <property type="entry name" value="DUF2465"/>
    <property type="match status" value="1"/>
</dbReference>
<dbReference type="GO" id="GO:0072669">
    <property type="term" value="C:tRNA-splicing ligase complex"/>
    <property type="evidence" value="ECO:0007669"/>
    <property type="project" value="TreeGrafter"/>
</dbReference>
<keyword evidence="4" id="KW-1185">Reference proteome</keyword>
<reference evidence="3" key="2">
    <citation type="submission" date="2025-09" db="UniProtKB">
        <authorList>
            <consortium name="Ensembl"/>
        </authorList>
    </citation>
    <scope>IDENTIFICATION</scope>
</reference>
<evidence type="ECO:0000256" key="1">
    <source>
        <dbReference type="ARBA" id="ARBA00007218"/>
    </source>
</evidence>
<evidence type="ECO:0008006" key="5">
    <source>
        <dbReference type="Google" id="ProtNLM"/>
    </source>
</evidence>
<dbReference type="PANTHER" id="PTHR31353:SF5">
    <property type="entry name" value="IM:7138535"/>
    <property type="match status" value="1"/>
</dbReference>
<reference evidence="3" key="1">
    <citation type="submission" date="2025-08" db="UniProtKB">
        <authorList>
            <consortium name="Ensembl"/>
        </authorList>
    </citation>
    <scope>IDENTIFICATION</scope>
</reference>
<evidence type="ECO:0000313" key="3">
    <source>
        <dbReference type="Ensembl" id="ENSNMLP00000015055.1"/>
    </source>
</evidence>
<proteinExistence type="inferred from homology"/>
<comment type="similarity">
    <text evidence="1">Belongs to the FAM98 family.</text>
</comment>
<dbReference type="Ensembl" id="ENSNMLT00000016917.1">
    <property type="protein sequence ID" value="ENSNMLP00000015055.1"/>
    <property type="gene ID" value="ENSNMLG00000009995.1"/>
</dbReference>
<feature type="compositionally biased region" description="Basic residues" evidence="2">
    <location>
        <begin position="312"/>
        <end position="324"/>
    </location>
</feature>
<dbReference type="AlphaFoldDB" id="A0A8C6T3K3"/>
<evidence type="ECO:0000313" key="4">
    <source>
        <dbReference type="Proteomes" id="UP000694523"/>
    </source>
</evidence>
<sequence length="324" mass="36636">MNRTLGAVSAIKSAGYPGRECVSRCDCDELPCPLLSWICGQLKLHCPELKGLSHSLLLFMVDSSMWLTIKFAWGRCLDYFLSELQAAIINKHQDNQSEERTTEEEPPKEQRCVTLIPEEHCQEYEDCMASANKQAEWELVLKSLNMDANSHITDILKEVQLRITNLPSDTISPLLNTSLTPEQWVKLEKINDILSSDYKCRRQMMVKRFQVTLESFGWGDKVEERRKVLDMIPPIASLDGTTNVSLPLVLAARVNLSCIEPIRPGKTTSVYKVKMGEVPDRGGRPGEIEPPMPSWEARKSGQRSGRGGGGHKERRFGDKKKKKH</sequence>
<name>A0A8C6T3K3_9GOBI</name>